<dbReference type="HOGENOM" id="CLU_107893_1_0_9"/>
<dbReference type="STRING" id="537013.CLOSTMETH_01949"/>
<dbReference type="PANTHER" id="PTHR36179:SF2">
    <property type="entry name" value="LUD DOMAIN-CONTAINING PROTEIN"/>
    <property type="match status" value="1"/>
</dbReference>
<dbReference type="InterPro" id="IPR037171">
    <property type="entry name" value="NagB/RpiA_transferase-like"/>
</dbReference>
<feature type="domain" description="LUD" evidence="1">
    <location>
        <begin position="13"/>
        <end position="208"/>
    </location>
</feature>
<comment type="caution">
    <text evidence="2">The sequence shown here is derived from an EMBL/GenBank/DDBJ whole genome shotgun (WGS) entry which is preliminary data.</text>
</comment>
<sequence length="214" mass="24023">MDRCLQVLAEKRIEKTIRNLQKNYMQGFHIHSREELFDKLEELIPAGNSVSFGGSMTLYETGVIDYLRSREDISLIDRDEPGIDRSEVTRRVKAAFTSDVFLASSNALTENGELFNVDGRGNRVAAMIFGPESVVLVVGYNKIVANLDEAELRMKKIAAPANTIRLSCETPCTKTGECMDCSSPARICCTYVTMKQQREQNRIKVLILDESLGF</sequence>
<dbReference type="Proteomes" id="UP000003340">
    <property type="component" value="Unassembled WGS sequence"/>
</dbReference>
<dbReference type="eggNOG" id="COG1139">
    <property type="taxonomic scope" value="Bacteria"/>
</dbReference>
<dbReference type="SUPFAM" id="SSF100950">
    <property type="entry name" value="NagB/RpiA/CoA transferase-like"/>
    <property type="match status" value="1"/>
</dbReference>
<dbReference type="PIRSF" id="PIRSF020269">
    <property type="entry name" value="DUF1121"/>
    <property type="match status" value="1"/>
</dbReference>
<dbReference type="PANTHER" id="PTHR36179">
    <property type="entry name" value="LUD_DOM DOMAIN-CONTAINING PROTEIN"/>
    <property type="match status" value="1"/>
</dbReference>
<protein>
    <recommendedName>
        <fullName evidence="1">LUD domain-containing protein</fullName>
    </recommendedName>
</protein>
<dbReference type="Pfam" id="PF02589">
    <property type="entry name" value="LUD_dom"/>
    <property type="match status" value="1"/>
</dbReference>
<evidence type="ECO:0000259" key="1">
    <source>
        <dbReference type="Pfam" id="PF02589"/>
    </source>
</evidence>
<dbReference type="AlphaFoldDB" id="C0EDM1"/>
<organism evidence="2 3">
    <name type="scientific">[Clostridium] methylpentosum DSM 5476</name>
    <dbReference type="NCBI Taxonomy" id="537013"/>
    <lineage>
        <taxon>Bacteria</taxon>
        <taxon>Bacillati</taxon>
        <taxon>Bacillota</taxon>
        <taxon>Clostridia</taxon>
        <taxon>Eubacteriales</taxon>
        <taxon>Oscillospiraceae</taxon>
        <taxon>Oscillospiraceae incertae sedis</taxon>
    </lineage>
</organism>
<proteinExistence type="predicted"/>
<dbReference type="InterPro" id="IPR003741">
    <property type="entry name" value="LUD_dom"/>
</dbReference>
<name>C0EDM1_9FIRM</name>
<dbReference type="EMBL" id="ACEC01000064">
    <property type="protein sequence ID" value="EEG30428.1"/>
    <property type="molecule type" value="Genomic_DNA"/>
</dbReference>
<gene>
    <name evidence="2" type="ORF">CLOSTMETH_01949</name>
</gene>
<evidence type="ECO:0000313" key="2">
    <source>
        <dbReference type="EMBL" id="EEG30428.1"/>
    </source>
</evidence>
<dbReference type="InterPro" id="IPR009501">
    <property type="entry name" value="UCP020269"/>
</dbReference>
<reference evidence="2 3" key="2">
    <citation type="submission" date="2009-02" db="EMBL/GenBank/DDBJ databases">
        <title>Draft genome sequence of Clostridium methylpentosum (DSM 5476).</title>
        <authorList>
            <person name="Sudarsanam P."/>
            <person name="Ley R."/>
            <person name="Guruge J."/>
            <person name="Turnbaugh P.J."/>
            <person name="Mahowald M."/>
            <person name="Liep D."/>
            <person name="Gordon J."/>
        </authorList>
    </citation>
    <scope>NUCLEOTIDE SEQUENCE [LARGE SCALE GENOMIC DNA]</scope>
    <source>
        <strain evidence="2 3">DSM 5476</strain>
    </source>
</reference>
<reference evidence="2 3" key="1">
    <citation type="submission" date="2009-01" db="EMBL/GenBank/DDBJ databases">
        <authorList>
            <person name="Fulton L."/>
            <person name="Clifton S."/>
            <person name="Fulton B."/>
            <person name="Xu J."/>
            <person name="Minx P."/>
            <person name="Pepin K.H."/>
            <person name="Johnson M."/>
            <person name="Bhonagiri V."/>
            <person name="Nash W.E."/>
            <person name="Mardis E.R."/>
            <person name="Wilson R.K."/>
        </authorList>
    </citation>
    <scope>NUCLEOTIDE SEQUENCE [LARGE SCALE GENOMIC DNA]</scope>
    <source>
        <strain evidence="2 3">DSM 5476</strain>
    </source>
</reference>
<evidence type="ECO:0000313" key="3">
    <source>
        <dbReference type="Proteomes" id="UP000003340"/>
    </source>
</evidence>
<accession>C0EDM1</accession>
<keyword evidence="3" id="KW-1185">Reference proteome</keyword>